<evidence type="ECO:0000259" key="2">
    <source>
        <dbReference type="Pfam" id="PF01757"/>
    </source>
</evidence>
<dbReference type="GO" id="GO:0009103">
    <property type="term" value="P:lipopolysaccharide biosynthetic process"/>
    <property type="evidence" value="ECO:0007669"/>
    <property type="project" value="TreeGrafter"/>
</dbReference>
<evidence type="ECO:0000256" key="1">
    <source>
        <dbReference type="SAM" id="Phobius"/>
    </source>
</evidence>
<keyword evidence="1" id="KW-0812">Transmembrane</keyword>
<keyword evidence="4" id="KW-1185">Reference proteome</keyword>
<gene>
    <name evidence="3" type="ORF">J5O05_04395</name>
</gene>
<name>A0A975DIA3_9GAMM</name>
<dbReference type="PANTHER" id="PTHR23028">
    <property type="entry name" value="ACETYLTRANSFERASE"/>
    <property type="match status" value="1"/>
</dbReference>
<proteinExistence type="predicted"/>
<keyword evidence="3" id="KW-0808">Transferase</keyword>
<dbReference type="GO" id="GO:0016020">
    <property type="term" value="C:membrane"/>
    <property type="evidence" value="ECO:0007669"/>
    <property type="project" value="TreeGrafter"/>
</dbReference>
<keyword evidence="1" id="KW-1133">Transmembrane helix</keyword>
<dbReference type="KEGG" id="pxi:J5O05_04395"/>
<evidence type="ECO:0000313" key="3">
    <source>
        <dbReference type="EMBL" id="QTH72134.1"/>
    </source>
</evidence>
<feature type="transmembrane region" description="Helical" evidence="1">
    <location>
        <begin position="181"/>
        <end position="198"/>
    </location>
</feature>
<evidence type="ECO:0000313" key="4">
    <source>
        <dbReference type="Proteomes" id="UP000664904"/>
    </source>
</evidence>
<feature type="transmembrane region" description="Helical" evidence="1">
    <location>
        <begin position="239"/>
        <end position="259"/>
    </location>
</feature>
<feature type="transmembrane region" description="Helical" evidence="1">
    <location>
        <begin position="78"/>
        <end position="95"/>
    </location>
</feature>
<dbReference type="EMBL" id="CP072133">
    <property type="protein sequence ID" value="QTH72134.1"/>
    <property type="molecule type" value="Genomic_DNA"/>
</dbReference>
<feature type="transmembrane region" description="Helical" evidence="1">
    <location>
        <begin position="210"/>
        <end position="227"/>
    </location>
</feature>
<dbReference type="InterPro" id="IPR002656">
    <property type="entry name" value="Acyl_transf_3_dom"/>
</dbReference>
<sequence length="340" mass="38688">MEIRKLNALRALAALIVFVTHFSDVSGWFSGRLGGGAGAYGVMLFFMLSGFLMAHLYCSQTWSAANVRRYVIARIARIVPLYLVIVTVSFVLSLMDNNGLYTIPNAAALMGHLLFLYGDSVLWSIAPEVQFYVVFIGLWALAMNKPGFIYLIVVVVLIALFFSNFPKVYGEFLGIPYNEFNVLRSFPYFFVGVLFGMNHRKIDIPDYLKSHWFILSLVLIVLMYPSFSPITSDAKNRMWLSYEVLLVMGSIFFAILYLVPDTNVLLSNDLTDFLGKISYSLYLLHLPIIRIVEHWEFSVELKLLASLSLSIALAYLSFRYFEYPIAQWIKRQVSTSRSVA</sequence>
<dbReference type="PANTHER" id="PTHR23028:SF53">
    <property type="entry name" value="ACYL_TRANSF_3 DOMAIN-CONTAINING PROTEIN"/>
    <property type="match status" value="1"/>
</dbReference>
<dbReference type="Pfam" id="PF01757">
    <property type="entry name" value="Acyl_transf_3"/>
    <property type="match status" value="1"/>
</dbReference>
<organism evidence="3 4">
    <name type="scientific">Pseudoalteromonas xiamenensis</name>
    <dbReference type="NCBI Taxonomy" id="882626"/>
    <lineage>
        <taxon>Bacteria</taxon>
        <taxon>Pseudomonadati</taxon>
        <taxon>Pseudomonadota</taxon>
        <taxon>Gammaproteobacteria</taxon>
        <taxon>Alteromonadales</taxon>
        <taxon>Pseudoalteromonadaceae</taxon>
        <taxon>Pseudoalteromonas</taxon>
    </lineage>
</organism>
<reference evidence="3" key="1">
    <citation type="submission" date="2021-03" db="EMBL/GenBank/DDBJ databases">
        <title>Complete Genome of Pseudoalteromonas xiamenensis STKMTI.2, a new potential marine bacterium producing anti-Vibrio compounds.</title>
        <authorList>
            <person name="Handayani D.P."/>
            <person name="Isnansetyo A."/>
            <person name="Istiqomah I."/>
            <person name="Jumina J."/>
        </authorList>
    </citation>
    <scope>NUCLEOTIDE SEQUENCE</scope>
    <source>
        <strain evidence="3">STKMTI.2</strain>
    </source>
</reference>
<dbReference type="RefSeq" id="WP_208843756.1">
    <property type="nucleotide sequence ID" value="NZ_CP072133.1"/>
</dbReference>
<feature type="transmembrane region" description="Helical" evidence="1">
    <location>
        <begin position="125"/>
        <end position="142"/>
    </location>
</feature>
<dbReference type="GO" id="GO:0016747">
    <property type="term" value="F:acyltransferase activity, transferring groups other than amino-acyl groups"/>
    <property type="evidence" value="ECO:0007669"/>
    <property type="project" value="InterPro"/>
</dbReference>
<protein>
    <submittedName>
        <fullName evidence="3">Acyltransferase</fullName>
    </submittedName>
</protein>
<dbReference type="InterPro" id="IPR050879">
    <property type="entry name" value="Acyltransferase_3"/>
</dbReference>
<feature type="domain" description="Acyltransferase 3" evidence="2">
    <location>
        <begin position="5"/>
        <end position="316"/>
    </location>
</feature>
<feature type="transmembrane region" description="Helical" evidence="1">
    <location>
        <begin position="37"/>
        <end position="57"/>
    </location>
</feature>
<accession>A0A975DIA3</accession>
<feature type="transmembrane region" description="Helical" evidence="1">
    <location>
        <begin position="148"/>
        <end position="169"/>
    </location>
</feature>
<keyword evidence="3" id="KW-0012">Acyltransferase</keyword>
<dbReference type="Proteomes" id="UP000664904">
    <property type="component" value="Chromosome"/>
</dbReference>
<dbReference type="AlphaFoldDB" id="A0A975DIA3"/>
<keyword evidence="1" id="KW-0472">Membrane</keyword>